<keyword evidence="3" id="KW-1185">Reference proteome</keyword>
<feature type="signal peptide" evidence="1">
    <location>
        <begin position="1"/>
        <end position="20"/>
    </location>
</feature>
<protein>
    <submittedName>
        <fullName evidence="2">DUF1259 domain-containing protein</fullName>
    </submittedName>
</protein>
<evidence type="ECO:0000313" key="3">
    <source>
        <dbReference type="Proteomes" id="UP000636888"/>
    </source>
</evidence>
<feature type="chain" id="PRO_5035158406" evidence="1">
    <location>
        <begin position="21"/>
        <end position="287"/>
    </location>
</feature>
<dbReference type="AlphaFoldDB" id="A0A8J7M1C0"/>
<dbReference type="Pfam" id="PF07485">
    <property type="entry name" value="DUF1529"/>
    <property type="match status" value="2"/>
</dbReference>
<evidence type="ECO:0000256" key="1">
    <source>
        <dbReference type="SAM" id="SignalP"/>
    </source>
</evidence>
<accession>A0A8J7M1C0</accession>
<sequence length="287" mass="30967">MKRALLLLGIVLFGFTSAYAKDVDWSSVEKVFAQKGKAQGNAFKVTFPRSDLSVLMGEVKVEPGLALTSWIGFDKMGKNAMMMGDLVLLESEVGPVTAKLVEHGLKVTALHNHLIGSNPPVLYLHFAGEGDPGKLAAAMYSALSVTATPMTPPKTAAAATYDWRRVEAILGREGQKKGDLLQYSIPRREKVKEHGMEIPPFLGVGQTINLQAVGGKVATTGDFVLIGSEVNPVVKALTEHGIMVTAVHSHMLFESPRLFFLHFWAYDTPEKVATGLKAALGKVNLAK</sequence>
<proteinExistence type="predicted"/>
<dbReference type="EMBL" id="JAEMHM010000017">
    <property type="protein sequence ID" value="MBJ6726822.1"/>
    <property type="molecule type" value="Genomic_DNA"/>
</dbReference>
<dbReference type="Proteomes" id="UP000636888">
    <property type="component" value="Unassembled WGS sequence"/>
</dbReference>
<gene>
    <name evidence="2" type="ORF">JFN93_19100</name>
</gene>
<reference evidence="2" key="1">
    <citation type="submission" date="2020-12" db="EMBL/GenBank/DDBJ databases">
        <title>Geomonas sp. Red875, isolated from river sediment.</title>
        <authorList>
            <person name="Xu Z."/>
            <person name="Zhang Z."/>
            <person name="Masuda Y."/>
            <person name="Itoh H."/>
            <person name="Senoo K."/>
        </authorList>
    </citation>
    <scope>NUCLEOTIDE SEQUENCE</scope>
    <source>
        <strain evidence="2">Red875</strain>
    </source>
</reference>
<comment type="caution">
    <text evidence="2">The sequence shown here is derived from an EMBL/GenBank/DDBJ whole genome shotgun (WGS) entry which is preliminary data.</text>
</comment>
<name>A0A8J7M1C0_9BACT</name>
<dbReference type="InterPro" id="IPR011094">
    <property type="entry name" value="Uncharacterised_LppY/LpqO"/>
</dbReference>
<keyword evidence="1" id="KW-0732">Signal</keyword>
<organism evidence="2 3">
    <name type="scientific">Geomesophilobacter sediminis</name>
    <dbReference type="NCBI Taxonomy" id="2798584"/>
    <lineage>
        <taxon>Bacteria</taxon>
        <taxon>Pseudomonadati</taxon>
        <taxon>Thermodesulfobacteriota</taxon>
        <taxon>Desulfuromonadia</taxon>
        <taxon>Geobacterales</taxon>
        <taxon>Geobacteraceae</taxon>
        <taxon>Geomesophilobacter</taxon>
    </lineage>
</organism>
<dbReference type="RefSeq" id="WP_199385731.1">
    <property type="nucleotide sequence ID" value="NZ_JAEMHM010000017.1"/>
</dbReference>
<evidence type="ECO:0000313" key="2">
    <source>
        <dbReference type="EMBL" id="MBJ6726822.1"/>
    </source>
</evidence>